<feature type="transmembrane region" description="Helical" evidence="6">
    <location>
        <begin position="67"/>
        <end position="89"/>
    </location>
</feature>
<dbReference type="SUPFAM" id="SSF103481">
    <property type="entry name" value="Multidrug resistance efflux transporter EmrE"/>
    <property type="match status" value="2"/>
</dbReference>
<dbReference type="GO" id="GO:0016020">
    <property type="term" value="C:membrane"/>
    <property type="evidence" value="ECO:0007669"/>
    <property type="project" value="UniProtKB-SubCell"/>
</dbReference>
<organism evidence="8 9">
    <name type="scientific">Agitococcus lubricus</name>
    <dbReference type="NCBI Taxonomy" id="1077255"/>
    <lineage>
        <taxon>Bacteria</taxon>
        <taxon>Pseudomonadati</taxon>
        <taxon>Pseudomonadota</taxon>
        <taxon>Gammaproteobacteria</taxon>
        <taxon>Moraxellales</taxon>
        <taxon>Moraxellaceae</taxon>
        <taxon>Agitococcus</taxon>
    </lineage>
</organism>
<feature type="transmembrane region" description="Helical" evidence="6">
    <location>
        <begin position="95"/>
        <end position="115"/>
    </location>
</feature>
<feature type="transmembrane region" description="Helical" evidence="6">
    <location>
        <begin position="270"/>
        <end position="288"/>
    </location>
</feature>
<feature type="transmembrane region" description="Helical" evidence="6">
    <location>
        <begin position="156"/>
        <end position="172"/>
    </location>
</feature>
<evidence type="ECO:0000256" key="3">
    <source>
        <dbReference type="ARBA" id="ARBA00022692"/>
    </source>
</evidence>
<feature type="domain" description="EamA" evidence="7">
    <location>
        <begin position="153"/>
        <end position="286"/>
    </location>
</feature>
<evidence type="ECO:0000256" key="1">
    <source>
        <dbReference type="ARBA" id="ARBA00004141"/>
    </source>
</evidence>
<feature type="transmembrane region" description="Helical" evidence="6">
    <location>
        <begin position="37"/>
        <end position="55"/>
    </location>
</feature>
<evidence type="ECO:0000259" key="7">
    <source>
        <dbReference type="Pfam" id="PF00892"/>
    </source>
</evidence>
<proteinExistence type="inferred from homology"/>
<dbReference type="RefSeq" id="WP_107864328.1">
    <property type="nucleotide sequence ID" value="NZ_QAON01000001.1"/>
</dbReference>
<feature type="domain" description="EamA" evidence="7">
    <location>
        <begin position="12"/>
        <end position="138"/>
    </location>
</feature>
<dbReference type="PANTHER" id="PTHR32322:SF2">
    <property type="entry name" value="EAMA DOMAIN-CONTAINING PROTEIN"/>
    <property type="match status" value="1"/>
</dbReference>
<comment type="caution">
    <text evidence="8">The sequence shown here is derived from an EMBL/GenBank/DDBJ whole genome shotgun (WGS) entry which is preliminary data.</text>
</comment>
<feature type="transmembrane region" description="Helical" evidence="6">
    <location>
        <begin position="184"/>
        <end position="201"/>
    </location>
</feature>
<reference evidence="8 9" key="1">
    <citation type="submission" date="2018-04" db="EMBL/GenBank/DDBJ databases">
        <title>Genomic Encyclopedia of Archaeal and Bacterial Type Strains, Phase II (KMG-II): from individual species to whole genera.</title>
        <authorList>
            <person name="Goeker M."/>
        </authorList>
    </citation>
    <scope>NUCLEOTIDE SEQUENCE [LARGE SCALE GENOMIC DNA]</scope>
    <source>
        <strain evidence="8 9">DSM 5822</strain>
    </source>
</reference>
<dbReference type="OrthoDB" id="9810818at2"/>
<evidence type="ECO:0000256" key="2">
    <source>
        <dbReference type="ARBA" id="ARBA00007362"/>
    </source>
</evidence>
<evidence type="ECO:0000313" key="8">
    <source>
        <dbReference type="EMBL" id="PTQ91315.1"/>
    </source>
</evidence>
<evidence type="ECO:0000256" key="6">
    <source>
        <dbReference type="SAM" id="Phobius"/>
    </source>
</evidence>
<comment type="subcellular location">
    <subcellularLocation>
        <location evidence="1">Membrane</location>
        <topology evidence="1">Multi-pass membrane protein</topology>
    </subcellularLocation>
</comment>
<dbReference type="InterPro" id="IPR000620">
    <property type="entry name" value="EamA_dom"/>
</dbReference>
<comment type="similarity">
    <text evidence="2">Belongs to the EamA transporter family.</text>
</comment>
<keyword evidence="9" id="KW-1185">Reference proteome</keyword>
<dbReference type="PANTHER" id="PTHR32322">
    <property type="entry name" value="INNER MEMBRANE TRANSPORTER"/>
    <property type="match status" value="1"/>
</dbReference>
<evidence type="ECO:0000313" key="9">
    <source>
        <dbReference type="Proteomes" id="UP000244223"/>
    </source>
</evidence>
<name>A0A2T5J3X3_9GAMM</name>
<dbReference type="EMBL" id="QAON01000001">
    <property type="protein sequence ID" value="PTQ91315.1"/>
    <property type="molecule type" value="Genomic_DNA"/>
</dbReference>
<sequence length="300" mass="32216">MLSKSLWLKLGLTSFFWAAMFYLGQYAVRFLSAESVSAWRFLLGAMVVIPLVKSTQGIDIKGIKQHFIPLLIMAIVGIGGFNLALFHGLQHTSAMNGALIMALCPVIISLFGVLFGESFSFRQMLGLLFGLAGVVIVITQGNLANLSAFAMQKGDLLVLLAAVCWALYSTIPKRFIKNLDSLQVTVATVTMSSILLSVYAQSSQGDLLRAVPFSAVAAIGLMGLFGSGLAYIWWNDAVRSVGANTVSIFMNLVPIYTALMSVMLGQNLTVVHILGTVFVLIGVSLNTAKTSKPLALNEVK</sequence>
<keyword evidence="5 6" id="KW-0472">Membrane</keyword>
<feature type="transmembrane region" description="Helical" evidence="6">
    <location>
        <begin position="246"/>
        <end position="264"/>
    </location>
</feature>
<dbReference type="Proteomes" id="UP000244223">
    <property type="component" value="Unassembled WGS sequence"/>
</dbReference>
<keyword evidence="4 6" id="KW-1133">Transmembrane helix</keyword>
<dbReference type="AlphaFoldDB" id="A0A2T5J3X3"/>
<keyword evidence="3 6" id="KW-0812">Transmembrane</keyword>
<feature type="transmembrane region" description="Helical" evidence="6">
    <location>
        <begin position="127"/>
        <end position="150"/>
    </location>
</feature>
<dbReference type="InterPro" id="IPR037185">
    <property type="entry name" value="EmrE-like"/>
</dbReference>
<dbReference type="InterPro" id="IPR050638">
    <property type="entry name" value="AA-Vitamin_Transporters"/>
</dbReference>
<evidence type="ECO:0000256" key="5">
    <source>
        <dbReference type="ARBA" id="ARBA00023136"/>
    </source>
</evidence>
<evidence type="ECO:0000256" key="4">
    <source>
        <dbReference type="ARBA" id="ARBA00022989"/>
    </source>
</evidence>
<feature type="transmembrane region" description="Helical" evidence="6">
    <location>
        <begin position="7"/>
        <end position="25"/>
    </location>
</feature>
<dbReference type="Pfam" id="PF00892">
    <property type="entry name" value="EamA"/>
    <property type="match status" value="2"/>
</dbReference>
<accession>A0A2T5J3X3</accession>
<feature type="transmembrane region" description="Helical" evidence="6">
    <location>
        <begin position="213"/>
        <end position="234"/>
    </location>
</feature>
<gene>
    <name evidence="8" type="ORF">C8N29_101388</name>
</gene>
<protein>
    <submittedName>
        <fullName evidence="8">Threonine/homoserine efflux transporter RhtA</fullName>
    </submittedName>
</protein>